<protein>
    <recommendedName>
        <fullName evidence="4">Flagellar assembly protein FliH</fullName>
    </recommendedName>
</protein>
<feature type="region of interest" description="Disordered" evidence="10">
    <location>
        <begin position="1"/>
        <end position="94"/>
    </location>
</feature>
<evidence type="ECO:0000256" key="6">
    <source>
        <dbReference type="ARBA" id="ARBA00022490"/>
    </source>
</evidence>
<keyword evidence="15" id="KW-1185">Reference proteome</keyword>
<keyword evidence="6" id="KW-0963">Cytoplasm</keyword>
<accession>A0A327WRP9</accession>
<evidence type="ECO:0000256" key="3">
    <source>
        <dbReference type="ARBA" id="ARBA00006602"/>
    </source>
</evidence>
<dbReference type="PRINTS" id="PR01003">
    <property type="entry name" value="FLGFLIH"/>
</dbReference>
<keyword evidence="7" id="KW-1005">Bacterial flagellum biogenesis</keyword>
<dbReference type="GO" id="GO:0009288">
    <property type="term" value="C:bacterial-type flagellum"/>
    <property type="evidence" value="ECO:0007669"/>
    <property type="project" value="InterPro"/>
</dbReference>
<dbReference type="GO" id="GO:0015031">
    <property type="term" value="P:protein transport"/>
    <property type="evidence" value="ECO:0007669"/>
    <property type="project" value="UniProtKB-KW"/>
</dbReference>
<evidence type="ECO:0000256" key="2">
    <source>
        <dbReference type="ARBA" id="ARBA00004496"/>
    </source>
</evidence>
<dbReference type="EMBL" id="QLMD01000014">
    <property type="protein sequence ID" value="RAJ94616.1"/>
    <property type="molecule type" value="Genomic_DNA"/>
</dbReference>
<feature type="region of interest" description="Disordered" evidence="10">
    <location>
        <begin position="256"/>
        <end position="295"/>
    </location>
</feature>
<gene>
    <name evidence="12" type="ORF">B0I24_11419</name>
    <name evidence="13" type="ORF">CWE07_12640</name>
</gene>
<evidence type="ECO:0000313" key="13">
    <source>
        <dbReference type="EMBL" id="RUO19720.1"/>
    </source>
</evidence>
<evidence type="ECO:0000313" key="15">
    <source>
        <dbReference type="Proteomes" id="UP000287865"/>
    </source>
</evidence>
<evidence type="ECO:0000256" key="5">
    <source>
        <dbReference type="ARBA" id="ARBA00022448"/>
    </source>
</evidence>
<keyword evidence="5" id="KW-0813">Transport</keyword>
<reference evidence="12 14" key="2">
    <citation type="submission" date="2018-06" db="EMBL/GenBank/DDBJ databases">
        <title>Genomic Encyclopedia of Type Strains, Phase III (KMG-III): the genomes of soil and plant-associated and newly described type strains.</title>
        <authorList>
            <person name="Whitman W."/>
        </authorList>
    </citation>
    <scope>NUCLEOTIDE SEQUENCE [LARGE SCALE GENOMIC DNA]</scope>
    <source>
        <strain evidence="12 14">CGMCC 1.15366</strain>
    </source>
</reference>
<dbReference type="GO" id="GO:0044781">
    <property type="term" value="P:bacterial-type flagellum organization"/>
    <property type="evidence" value="ECO:0007669"/>
    <property type="project" value="UniProtKB-KW"/>
</dbReference>
<dbReference type="RefSeq" id="WP_111570191.1">
    <property type="nucleotide sequence ID" value="NZ_PIPK01000015.1"/>
</dbReference>
<dbReference type="GO" id="GO:0005829">
    <property type="term" value="C:cytosol"/>
    <property type="evidence" value="ECO:0007669"/>
    <property type="project" value="TreeGrafter"/>
</dbReference>
<keyword evidence="12" id="KW-0969">Cilium</keyword>
<evidence type="ECO:0000259" key="11">
    <source>
        <dbReference type="Pfam" id="PF02108"/>
    </source>
</evidence>
<dbReference type="Pfam" id="PF02108">
    <property type="entry name" value="FliH"/>
    <property type="match status" value="1"/>
</dbReference>
<dbReference type="OrthoDB" id="8480773at2"/>
<evidence type="ECO:0000256" key="8">
    <source>
        <dbReference type="ARBA" id="ARBA00022927"/>
    </source>
</evidence>
<reference evidence="13 15" key="1">
    <citation type="journal article" date="2018" name="Front. Microbiol.">
        <title>Genome-Based Analysis Reveals the Taxonomy and Diversity of the Family Idiomarinaceae.</title>
        <authorList>
            <person name="Liu Y."/>
            <person name="Lai Q."/>
            <person name="Shao Z."/>
        </authorList>
    </citation>
    <scope>NUCLEOTIDE SEQUENCE [LARGE SCALE GENOMIC DNA]</scope>
    <source>
        <strain evidence="13 15">CF12-14</strain>
    </source>
</reference>
<feature type="domain" description="Flagellar assembly protein FliH/Type III secretion system HrpE" evidence="11">
    <location>
        <begin position="125"/>
        <end position="247"/>
    </location>
</feature>
<dbReference type="Proteomes" id="UP000249203">
    <property type="component" value="Unassembled WGS sequence"/>
</dbReference>
<keyword evidence="8" id="KW-0653">Protein transport</keyword>
<evidence type="ECO:0000256" key="9">
    <source>
        <dbReference type="ARBA" id="ARBA00023225"/>
    </source>
</evidence>
<dbReference type="GO" id="GO:0003774">
    <property type="term" value="F:cytoskeletal motor activity"/>
    <property type="evidence" value="ECO:0007669"/>
    <property type="project" value="InterPro"/>
</dbReference>
<proteinExistence type="inferred from homology"/>
<comment type="function">
    <text evidence="1">Needed for flagellar regrowth and assembly.</text>
</comment>
<evidence type="ECO:0000256" key="10">
    <source>
        <dbReference type="SAM" id="MobiDB-lite"/>
    </source>
</evidence>
<evidence type="ECO:0000313" key="14">
    <source>
        <dbReference type="Proteomes" id="UP000249203"/>
    </source>
</evidence>
<dbReference type="AlphaFoldDB" id="A0A327WRP9"/>
<dbReference type="EMBL" id="PIPK01000015">
    <property type="protein sequence ID" value="RUO19720.1"/>
    <property type="molecule type" value="Genomic_DNA"/>
</dbReference>
<dbReference type="GO" id="GO:0071973">
    <property type="term" value="P:bacterial-type flagellum-dependent cell motility"/>
    <property type="evidence" value="ECO:0007669"/>
    <property type="project" value="InterPro"/>
</dbReference>
<sequence>MSNSRRPQADQPTPWEYPDITSEDQISSMRRNAINKPMSWQFEPPEPEPEPEEEQPPALTAEMLEAIREEARQEGHAEGLEEGKKAGYEDGYAQGFDEGRLAGKEAGEQEAQAANQALQEQLSVRWQQLFEHMRQPALQISEGVERQLVMMTATLAQAICLHEVQTSPQLINKVLEHAIAELNDQAQQIKIALHPEDFALVESRWSETERQDMGWKLHKDDTLTRGGCVVTTPVTRVDATLESRINDVFRHYIQGMQGSKGEPMRSEPDVDALADADANQPSSDPAGSPSDASPE</sequence>
<name>A0A327WRP9_9GAMM</name>
<dbReference type="PANTHER" id="PTHR34982:SF1">
    <property type="entry name" value="FLAGELLAR ASSEMBLY PROTEIN FLIH"/>
    <property type="match status" value="1"/>
</dbReference>
<comment type="caution">
    <text evidence="12">The sequence shown here is derived from an EMBL/GenBank/DDBJ whole genome shotgun (WGS) entry which is preliminary data.</text>
</comment>
<keyword evidence="12" id="KW-0966">Cell projection</keyword>
<evidence type="ECO:0000256" key="7">
    <source>
        <dbReference type="ARBA" id="ARBA00022795"/>
    </source>
</evidence>
<evidence type="ECO:0000313" key="12">
    <source>
        <dbReference type="EMBL" id="RAJ94616.1"/>
    </source>
</evidence>
<dbReference type="Proteomes" id="UP000287865">
    <property type="component" value="Unassembled WGS sequence"/>
</dbReference>
<feature type="compositionally biased region" description="Basic and acidic residues" evidence="10">
    <location>
        <begin position="65"/>
        <end position="88"/>
    </location>
</feature>
<dbReference type="SUPFAM" id="SSF160527">
    <property type="entry name" value="V-type ATPase subunit E-like"/>
    <property type="match status" value="1"/>
</dbReference>
<dbReference type="InterPro" id="IPR038495">
    <property type="entry name" value="ATPase_E_C"/>
</dbReference>
<dbReference type="InterPro" id="IPR051472">
    <property type="entry name" value="T3SS_Stator/FliH"/>
</dbReference>
<dbReference type="NCBIfam" id="NF004270">
    <property type="entry name" value="PRK05687.2-1"/>
    <property type="match status" value="1"/>
</dbReference>
<evidence type="ECO:0000256" key="1">
    <source>
        <dbReference type="ARBA" id="ARBA00003041"/>
    </source>
</evidence>
<keyword evidence="12" id="KW-0282">Flagellum</keyword>
<organism evidence="12 14">
    <name type="scientific">Aliidiomarina maris</name>
    <dbReference type="NCBI Taxonomy" id="531312"/>
    <lineage>
        <taxon>Bacteria</taxon>
        <taxon>Pseudomonadati</taxon>
        <taxon>Pseudomonadota</taxon>
        <taxon>Gammaproteobacteria</taxon>
        <taxon>Alteromonadales</taxon>
        <taxon>Idiomarinaceae</taxon>
        <taxon>Aliidiomarina</taxon>
    </lineage>
</organism>
<dbReference type="PANTHER" id="PTHR34982">
    <property type="entry name" value="YOP PROTEINS TRANSLOCATION PROTEIN L"/>
    <property type="match status" value="1"/>
</dbReference>
<feature type="compositionally biased region" description="Low complexity" evidence="10">
    <location>
        <begin position="281"/>
        <end position="295"/>
    </location>
</feature>
<feature type="compositionally biased region" description="Acidic residues" evidence="10">
    <location>
        <begin position="45"/>
        <end position="55"/>
    </location>
</feature>
<dbReference type="InterPro" id="IPR000563">
    <property type="entry name" value="Flag_FliH"/>
</dbReference>
<dbReference type="Gene3D" id="3.30.2320.30">
    <property type="entry name" value="ATP synthase, E subunit, C-terminal"/>
    <property type="match status" value="1"/>
</dbReference>
<keyword evidence="9" id="KW-1006">Bacterial flagellum protein export</keyword>
<comment type="subcellular location">
    <subcellularLocation>
        <location evidence="2">Cytoplasm</location>
    </subcellularLocation>
</comment>
<dbReference type="InterPro" id="IPR018035">
    <property type="entry name" value="Flagellar_FliH/T3SS_HrpE"/>
</dbReference>
<comment type="similarity">
    <text evidence="3">Belongs to the FliH family.</text>
</comment>
<evidence type="ECO:0000256" key="4">
    <source>
        <dbReference type="ARBA" id="ARBA00016507"/>
    </source>
</evidence>